<feature type="transmembrane region" description="Helical" evidence="2">
    <location>
        <begin position="267"/>
        <end position="289"/>
    </location>
</feature>
<keyword evidence="2" id="KW-1133">Transmembrane helix</keyword>
<feature type="repeat" description="TPR" evidence="1">
    <location>
        <begin position="614"/>
        <end position="647"/>
    </location>
</feature>
<evidence type="ECO:0000256" key="1">
    <source>
        <dbReference type="PROSITE-ProRule" id="PRU00339"/>
    </source>
</evidence>
<keyword evidence="2" id="KW-0472">Membrane</keyword>
<feature type="transmembrane region" description="Helical" evidence="2">
    <location>
        <begin position="296"/>
        <end position="312"/>
    </location>
</feature>
<proteinExistence type="predicted"/>
<feature type="transmembrane region" description="Helical" evidence="2">
    <location>
        <begin position="122"/>
        <end position="141"/>
    </location>
</feature>
<evidence type="ECO:0000256" key="2">
    <source>
        <dbReference type="SAM" id="Phobius"/>
    </source>
</evidence>
<dbReference type="EMBL" id="MGJB01000006">
    <property type="protein sequence ID" value="OGM98984.1"/>
    <property type="molecule type" value="Genomic_DNA"/>
</dbReference>
<feature type="transmembrane region" description="Helical" evidence="2">
    <location>
        <begin position="12"/>
        <end position="30"/>
    </location>
</feature>
<evidence type="ECO:0000313" key="4">
    <source>
        <dbReference type="Proteomes" id="UP000176893"/>
    </source>
</evidence>
<dbReference type="Proteomes" id="UP000176893">
    <property type="component" value="Unassembled WGS sequence"/>
</dbReference>
<feature type="transmembrane region" description="Helical" evidence="2">
    <location>
        <begin position="355"/>
        <end position="372"/>
    </location>
</feature>
<comment type="caution">
    <text evidence="3">The sequence shown here is derived from an EMBL/GenBank/DDBJ whole genome shotgun (WGS) entry which is preliminary data.</text>
</comment>
<sequence length="660" mass="76877">MVKPLLYFLKKNYLFVLIFVLLGSFLIHNFDTIGQDIGRHLKVGEIIWQTKEVPKTNLFSFTEPDFPFINHHWLSEVIFFGIFSYFGFIGLTLVKTALVLIAFLLLFFTIKHLWITDLRSRLSTGFWSLLVSFLLSMFIFIQRTEVRPEIFSFVILSFFLFAILKAKYEKNYFFLWFLPILELFWVNLHIYFFIGPFLLLAFLIDRLVSKRSDLIRIVLIGSLTSLATLINPNGIQGALLPFKVLNEYGYNIVENQTLSFLANLRGFLLPVFIFKLSVVLLVISLILTAKKSKQRVFEILTMAFFVYAGFRMLRNLPLYALASFPILAILLADVLQRFNLYKLEVKPQVKRLSSFFKVLFSALIILLIFFVANNTYYRYMGVSRVSGFSVPNGLERAVDFVKQNNIKGPMFNNFDIGGYLIWQLYPQEKVFVDNRPEAYSVEFFSETYKPMQEDKKKWLEFSGKYGINFIFFGYNDVTPWADNFLRNIAKNLDWKIVYINEDAIILLKNNSKNTGVISKFSIIDKNAIDKISANIKNSNKNKADLNLILSRVLFKIDWLEASAYFADEVIKIDPKNPYPYLHKGFIHVSYSDKQNQQLGAENIKMAIDLGLKESQYYFILGVVYMNLSRLENAQAFFKEAVRLDKNNTQAKDFLSKYFNE</sequence>
<dbReference type="SMART" id="SM00028">
    <property type="entry name" value="TPR"/>
    <property type="match status" value="1"/>
</dbReference>
<dbReference type="Pfam" id="PF13181">
    <property type="entry name" value="TPR_8"/>
    <property type="match status" value="1"/>
</dbReference>
<keyword evidence="2" id="KW-0812">Transmembrane</keyword>
<dbReference type="SUPFAM" id="SSF48452">
    <property type="entry name" value="TPR-like"/>
    <property type="match status" value="1"/>
</dbReference>
<organism evidence="3 4">
    <name type="scientific">Candidatus Yanofskybacteria bacterium RIFCSPHIGHO2_01_FULL_41_26</name>
    <dbReference type="NCBI Taxonomy" id="1802661"/>
    <lineage>
        <taxon>Bacteria</taxon>
        <taxon>Candidatus Yanofskyibacteriota</taxon>
    </lineage>
</organism>
<keyword evidence="1" id="KW-0802">TPR repeat</keyword>
<gene>
    <name evidence="3" type="ORF">A2649_01310</name>
</gene>
<reference evidence="3 4" key="1">
    <citation type="journal article" date="2016" name="Nat. Commun.">
        <title>Thousands of microbial genomes shed light on interconnected biogeochemical processes in an aquifer system.</title>
        <authorList>
            <person name="Anantharaman K."/>
            <person name="Brown C.T."/>
            <person name="Hug L.A."/>
            <person name="Sharon I."/>
            <person name="Castelle C.J."/>
            <person name="Probst A.J."/>
            <person name="Thomas B.C."/>
            <person name="Singh A."/>
            <person name="Wilkins M.J."/>
            <person name="Karaoz U."/>
            <person name="Brodie E.L."/>
            <person name="Williams K.H."/>
            <person name="Hubbard S.S."/>
            <person name="Banfield J.F."/>
        </authorList>
    </citation>
    <scope>NUCLEOTIDE SEQUENCE [LARGE SCALE GENOMIC DNA]</scope>
</reference>
<dbReference type="Gene3D" id="1.25.40.10">
    <property type="entry name" value="Tetratricopeptide repeat domain"/>
    <property type="match status" value="1"/>
</dbReference>
<evidence type="ECO:0000313" key="3">
    <source>
        <dbReference type="EMBL" id="OGM98984.1"/>
    </source>
</evidence>
<dbReference type="InterPro" id="IPR011990">
    <property type="entry name" value="TPR-like_helical_dom_sf"/>
</dbReference>
<protein>
    <submittedName>
        <fullName evidence="3">Uncharacterized protein</fullName>
    </submittedName>
</protein>
<dbReference type="PROSITE" id="PS50005">
    <property type="entry name" value="TPR"/>
    <property type="match status" value="1"/>
</dbReference>
<dbReference type="AlphaFoldDB" id="A0A1F8EDN1"/>
<name>A0A1F8EDN1_9BACT</name>
<dbReference type="STRING" id="1802661.A2649_01310"/>
<feature type="transmembrane region" description="Helical" evidence="2">
    <location>
        <begin position="318"/>
        <end position="335"/>
    </location>
</feature>
<feature type="transmembrane region" description="Helical" evidence="2">
    <location>
        <begin position="77"/>
        <end position="110"/>
    </location>
</feature>
<accession>A0A1F8EDN1</accession>
<feature type="transmembrane region" description="Helical" evidence="2">
    <location>
        <begin position="150"/>
        <end position="168"/>
    </location>
</feature>
<feature type="transmembrane region" description="Helical" evidence="2">
    <location>
        <begin position="214"/>
        <end position="235"/>
    </location>
</feature>
<feature type="transmembrane region" description="Helical" evidence="2">
    <location>
        <begin position="174"/>
        <end position="202"/>
    </location>
</feature>
<dbReference type="InterPro" id="IPR019734">
    <property type="entry name" value="TPR_rpt"/>
</dbReference>